<dbReference type="SUPFAM" id="SSF47384">
    <property type="entry name" value="Homodimeric domain of signal transducing histidine kinase"/>
    <property type="match status" value="1"/>
</dbReference>
<evidence type="ECO:0000256" key="4">
    <source>
        <dbReference type="ARBA" id="ARBA00022679"/>
    </source>
</evidence>
<sequence>MQENQHGRDIKTTNLILVALFDGISEEIMVVDENGIIQDVNKVFLNECGMRKEDVLGQNCSDIRLLSGNPCDLTSQYCPLERAKETGQRVEITHRHGQKGVEFIELSRIMYPVTAEGTSRLFIEISRDVTEYRNLIRKLQSSEKKFRTILDTATDAIISIDSEHRIVVFNNAAQQIFGYPRDEVMGKDLNMLIPPQYGDHSRFVKRFLETRKPKVIGKTLSLTAFRKSGEEFPIQLGLSYHEMEKDVTFTAIIRDTSTQKQLEKKLLRSERLAAVGQTVAHVAHEIKNPLMIIGGFSHQIRDSLIDDKAVQKLGMILDEVSRLERLVASLGDFTKVYTLVKRPADINSVIQDVLKIMGGIYSSGKHCFKANLASDLAEINSDPDKLKQVFINIITNAIQAMEDGGTITVSTKKLSNNIEIQISDEGIGIREEDILHIFEPFFTTRDRGSGLGLAISYKVVEAHKGEIWADSEPGQGTTFVVKLPLL</sequence>
<keyword evidence="6" id="KW-0418">Kinase</keyword>
<dbReference type="InterPro" id="IPR003594">
    <property type="entry name" value="HATPase_dom"/>
</dbReference>
<evidence type="ECO:0000256" key="7">
    <source>
        <dbReference type="ARBA" id="ARBA00022840"/>
    </source>
</evidence>
<evidence type="ECO:0000313" key="11">
    <source>
        <dbReference type="EMBL" id="MBC8178811.1"/>
    </source>
</evidence>
<evidence type="ECO:0000256" key="1">
    <source>
        <dbReference type="ARBA" id="ARBA00000085"/>
    </source>
</evidence>
<keyword evidence="3" id="KW-0597">Phosphoprotein</keyword>
<dbReference type="SMART" id="SM00091">
    <property type="entry name" value="PAS"/>
    <property type="match status" value="2"/>
</dbReference>
<dbReference type="PROSITE" id="PS50112">
    <property type="entry name" value="PAS"/>
    <property type="match status" value="2"/>
</dbReference>
<dbReference type="InterPro" id="IPR035965">
    <property type="entry name" value="PAS-like_dom_sf"/>
</dbReference>
<dbReference type="Pfam" id="PF02518">
    <property type="entry name" value="HATPase_c"/>
    <property type="match status" value="1"/>
</dbReference>
<evidence type="ECO:0000313" key="12">
    <source>
        <dbReference type="Proteomes" id="UP000650524"/>
    </source>
</evidence>
<feature type="domain" description="PAS" evidence="10">
    <location>
        <begin position="13"/>
        <end position="59"/>
    </location>
</feature>
<keyword evidence="7" id="KW-0067">ATP-binding</keyword>
<evidence type="ECO:0000256" key="8">
    <source>
        <dbReference type="ARBA" id="ARBA00023012"/>
    </source>
</evidence>
<dbReference type="Gene3D" id="3.30.450.20">
    <property type="entry name" value="PAS domain"/>
    <property type="match status" value="2"/>
</dbReference>
<dbReference type="PANTHER" id="PTHR43065:SF10">
    <property type="entry name" value="PEROXIDE STRESS-ACTIVATED HISTIDINE KINASE MAK3"/>
    <property type="match status" value="1"/>
</dbReference>
<comment type="caution">
    <text evidence="11">The sequence shown here is derived from an EMBL/GenBank/DDBJ whole genome shotgun (WGS) entry which is preliminary data.</text>
</comment>
<dbReference type="Pfam" id="PF13426">
    <property type="entry name" value="PAS_9"/>
    <property type="match status" value="1"/>
</dbReference>
<dbReference type="EMBL" id="JACNJD010000317">
    <property type="protein sequence ID" value="MBC8178811.1"/>
    <property type="molecule type" value="Genomic_DNA"/>
</dbReference>
<evidence type="ECO:0000259" key="9">
    <source>
        <dbReference type="PROSITE" id="PS50109"/>
    </source>
</evidence>
<protein>
    <recommendedName>
        <fullName evidence="2">histidine kinase</fullName>
        <ecNumber evidence="2">2.7.13.3</ecNumber>
    </recommendedName>
</protein>
<dbReference type="EC" id="2.7.13.3" evidence="2"/>
<accession>A0A8J6N2E9</accession>
<evidence type="ECO:0000256" key="3">
    <source>
        <dbReference type="ARBA" id="ARBA00022553"/>
    </source>
</evidence>
<dbReference type="AlphaFoldDB" id="A0A8J6N2E9"/>
<dbReference type="Pfam" id="PF00989">
    <property type="entry name" value="PAS"/>
    <property type="match status" value="1"/>
</dbReference>
<reference evidence="11 12" key="1">
    <citation type="submission" date="2020-08" db="EMBL/GenBank/DDBJ databases">
        <title>Bridging the membrane lipid divide: bacteria of the FCB group superphylum have the potential to synthesize archaeal ether lipids.</title>
        <authorList>
            <person name="Villanueva L."/>
            <person name="Von Meijenfeldt F.A.B."/>
            <person name="Westbye A.B."/>
            <person name="Yadav S."/>
            <person name="Hopmans E.C."/>
            <person name="Dutilh B.E."/>
            <person name="Sinninghe Damste J.S."/>
        </authorList>
    </citation>
    <scope>NUCLEOTIDE SEQUENCE [LARGE SCALE GENOMIC DNA]</scope>
    <source>
        <strain evidence="11">NIOZ-UU27</strain>
    </source>
</reference>
<proteinExistence type="predicted"/>
<dbReference type="FunFam" id="3.30.565.10:FF:000006">
    <property type="entry name" value="Sensor histidine kinase WalK"/>
    <property type="match status" value="1"/>
</dbReference>
<dbReference type="InterPro" id="IPR004358">
    <property type="entry name" value="Sig_transdc_His_kin-like_C"/>
</dbReference>
<dbReference type="SUPFAM" id="SSF55785">
    <property type="entry name" value="PYP-like sensor domain (PAS domain)"/>
    <property type="match status" value="2"/>
</dbReference>
<dbReference type="CDD" id="cd00130">
    <property type="entry name" value="PAS"/>
    <property type="match status" value="1"/>
</dbReference>
<dbReference type="NCBIfam" id="TIGR00229">
    <property type="entry name" value="sensory_box"/>
    <property type="match status" value="2"/>
</dbReference>
<dbReference type="PROSITE" id="PS50109">
    <property type="entry name" value="HIS_KIN"/>
    <property type="match status" value="1"/>
</dbReference>
<dbReference type="InterPro" id="IPR036890">
    <property type="entry name" value="HATPase_C_sf"/>
</dbReference>
<dbReference type="PANTHER" id="PTHR43065">
    <property type="entry name" value="SENSOR HISTIDINE KINASE"/>
    <property type="match status" value="1"/>
</dbReference>
<dbReference type="InterPro" id="IPR000014">
    <property type="entry name" value="PAS"/>
</dbReference>
<dbReference type="CDD" id="cd00082">
    <property type="entry name" value="HisKA"/>
    <property type="match status" value="1"/>
</dbReference>
<evidence type="ECO:0000259" key="10">
    <source>
        <dbReference type="PROSITE" id="PS50112"/>
    </source>
</evidence>
<dbReference type="SMART" id="SM00387">
    <property type="entry name" value="HATPase_c"/>
    <property type="match status" value="1"/>
</dbReference>
<dbReference type="InterPro" id="IPR003661">
    <property type="entry name" value="HisK_dim/P_dom"/>
</dbReference>
<evidence type="ECO:0000256" key="6">
    <source>
        <dbReference type="ARBA" id="ARBA00022777"/>
    </source>
</evidence>
<dbReference type="GO" id="GO:0005524">
    <property type="term" value="F:ATP binding"/>
    <property type="evidence" value="ECO:0007669"/>
    <property type="project" value="UniProtKB-KW"/>
</dbReference>
<dbReference type="InterPro" id="IPR013767">
    <property type="entry name" value="PAS_fold"/>
</dbReference>
<organism evidence="11 12">
    <name type="scientific">Candidatus Desulfacyla euxinica</name>
    <dbReference type="NCBI Taxonomy" id="2841693"/>
    <lineage>
        <taxon>Bacteria</taxon>
        <taxon>Deltaproteobacteria</taxon>
        <taxon>Candidatus Desulfacyla</taxon>
    </lineage>
</organism>
<keyword evidence="8" id="KW-0902">Two-component regulatory system</keyword>
<feature type="domain" description="PAS" evidence="10">
    <location>
        <begin position="142"/>
        <end position="211"/>
    </location>
</feature>
<evidence type="ECO:0000256" key="5">
    <source>
        <dbReference type="ARBA" id="ARBA00022741"/>
    </source>
</evidence>
<feature type="domain" description="Histidine kinase" evidence="9">
    <location>
        <begin position="281"/>
        <end position="486"/>
    </location>
</feature>
<keyword evidence="4" id="KW-0808">Transferase</keyword>
<dbReference type="GO" id="GO:0000155">
    <property type="term" value="F:phosphorelay sensor kinase activity"/>
    <property type="evidence" value="ECO:0007669"/>
    <property type="project" value="InterPro"/>
</dbReference>
<dbReference type="InterPro" id="IPR036097">
    <property type="entry name" value="HisK_dim/P_sf"/>
</dbReference>
<dbReference type="SUPFAM" id="SSF55874">
    <property type="entry name" value="ATPase domain of HSP90 chaperone/DNA topoisomerase II/histidine kinase"/>
    <property type="match status" value="1"/>
</dbReference>
<dbReference type="GO" id="GO:0006355">
    <property type="term" value="P:regulation of DNA-templated transcription"/>
    <property type="evidence" value="ECO:0007669"/>
    <property type="project" value="InterPro"/>
</dbReference>
<dbReference type="InterPro" id="IPR005467">
    <property type="entry name" value="His_kinase_dom"/>
</dbReference>
<name>A0A8J6N2E9_9DELT</name>
<comment type="catalytic activity">
    <reaction evidence="1">
        <text>ATP + protein L-histidine = ADP + protein N-phospho-L-histidine.</text>
        <dbReference type="EC" id="2.7.13.3"/>
    </reaction>
</comment>
<evidence type="ECO:0000256" key="2">
    <source>
        <dbReference type="ARBA" id="ARBA00012438"/>
    </source>
</evidence>
<keyword evidence="5" id="KW-0547">Nucleotide-binding</keyword>
<dbReference type="Proteomes" id="UP000650524">
    <property type="component" value="Unassembled WGS sequence"/>
</dbReference>
<dbReference type="Pfam" id="PF00512">
    <property type="entry name" value="HisKA"/>
    <property type="match status" value="1"/>
</dbReference>
<gene>
    <name evidence="11" type="ORF">H8E19_15515</name>
</gene>
<dbReference type="PRINTS" id="PR00344">
    <property type="entry name" value="BCTRLSENSOR"/>
</dbReference>
<dbReference type="SMART" id="SM00388">
    <property type="entry name" value="HisKA"/>
    <property type="match status" value="1"/>
</dbReference>
<dbReference type="Gene3D" id="3.30.565.10">
    <property type="entry name" value="Histidine kinase-like ATPase, C-terminal domain"/>
    <property type="match status" value="1"/>
</dbReference>
<dbReference type="Gene3D" id="1.10.287.130">
    <property type="match status" value="1"/>
</dbReference>